<evidence type="ECO:0000256" key="8">
    <source>
        <dbReference type="ARBA" id="ARBA00022603"/>
    </source>
</evidence>
<dbReference type="PROSITE" id="PS50970">
    <property type="entry name" value="HCY"/>
    <property type="match status" value="1"/>
</dbReference>
<dbReference type="UniPathway" id="UPA00051">
    <property type="reaction ID" value="UER00081"/>
</dbReference>
<dbReference type="AlphaFoldDB" id="A0A6N3FYN8"/>
<dbReference type="Gene3D" id="3.40.50.280">
    <property type="entry name" value="Cobalamin-binding domain"/>
    <property type="match status" value="1"/>
</dbReference>
<comment type="cofactor">
    <cofactor evidence="3">
        <name>methylcob(III)alamin</name>
        <dbReference type="ChEBI" id="CHEBI:28115"/>
    </cofactor>
</comment>
<evidence type="ECO:0000256" key="11">
    <source>
        <dbReference type="ARBA" id="ARBA00022679"/>
    </source>
</evidence>
<evidence type="ECO:0000256" key="7">
    <source>
        <dbReference type="ARBA" id="ARBA00013998"/>
    </source>
</evidence>
<organism evidence="24">
    <name type="scientific">Roseburia intestinalis</name>
    <dbReference type="NCBI Taxonomy" id="166486"/>
    <lineage>
        <taxon>Bacteria</taxon>
        <taxon>Bacillati</taxon>
        <taxon>Bacillota</taxon>
        <taxon>Clostridia</taxon>
        <taxon>Lachnospirales</taxon>
        <taxon>Lachnospiraceae</taxon>
        <taxon>Roseburia</taxon>
    </lineage>
</organism>
<evidence type="ECO:0000256" key="15">
    <source>
        <dbReference type="ARBA" id="ARBA00023167"/>
    </source>
</evidence>
<gene>
    <name evidence="24" type="primary">metH</name>
    <name evidence="24" type="ORF">RILFYP67_02412</name>
</gene>
<dbReference type="SUPFAM" id="SSF51717">
    <property type="entry name" value="Dihydropteroate synthetase-like"/>
    <property type="match status" value="1"/>
</dbReference>
<name>A0A6N3FYN8_9FIRM</name>
<evidence type="ECO:0000256" key="10">
    <source>
        <dbReference type="ARBA" id="ARBA00022628"/>
    </source>
</evidence>
<evidence type="ECO:0000256" key="17">
    <source>
        <dbReference type="ARBA" id="ARBA00025552"/>
    </source>
</evidence>
<dbReference type="PROSITE" id="PS50972">
    <property type="entry name" value="PTERIN_BINDING"/>
    <property type="match status" value="1"/>
</dbReference>
<dbReference type="InterPro" id="IPR017215">
    <property type="entry name" value="MetH_bac"/>
</dbReference>
<evidence type="ECO:0000256" key="3">
    <source>
        <dbReference type="ARBA" id="ARBA00001956"/>
    </source>
</evidence>
<protein>
    <recommendedName>
        <fullName evidence="7">Methionine synthase</fullName>
        <ecNumber evidence="6">2.1.1.13</ecNumber>
    </recommendedName>
    <alternativeName>
        <fullName evidence="18">5-methyltetrahydrofolate--homocysteine methyltransferase</fullName>
    </alternativeName>
</protein>
<evidence type="ECO:0000256" key="12">
    <source>
        <dbReference type="ARBA" id="ARBA00022691"/>
    </source>
</evidence>
<dbReference type="EMBL" id="CACRUM010000080">
    <property type="protein sequence ID" value="VYU57458.1"/>
    <property type="molecule type" value="Genomic_DNA"/>
</dbReference>
<dbReference type="CDD" id="cd02070">
    <property type="entry name" value="corrinoid_protein_B12-BD"/>
    <property type="match status" value="1"/>
</dbReference>
<evidence type="ECO:0000256" key="16">
    <source>
        <dbReference type="ARBA" id="ARBA00023285"/>
    </source>
</evidence>
<keyword evidence="14 19" id="KW-0862">Zinc</keyword>
<dbReference type="Pfam" id="PF02310">
    <property type="entry name" value="B12-binding"/>
    <property type="match status" value="1"/>
</dbReference>
<evidence type="ECO:0000313" key="24">
    <source>
        <dbReference type="EMBL" id="VYU57458.1"/>
    </source>
</evidence>
<evidence type="ECO:0000256" key="14">
    <source>
        <dbReference type="ARBA" id="ARBA00022833"/>
    </source>
</evidence>
<evidence type="ECO:0000259" key="22">
    <source>
        <dbReference type="PROSITE" id="PS51332"/>
    </source>
</evidence>
<sequence>MTREAFRELVKKGPVLLDGATGTNLQKAGMPVGVCPEQWILENSEVLIDLQKRYVEAGTDILFAPTFTASRIKLKEYGLEDHLEEMNRKLVALSKEAAKGTNALVAGDLTMTGEQLYPLGDLMFEDLVDVYKEQAKIIADAGADLFVVETMMSLQECRAAVLAIREVCDLPVMVSLTYNEDGRTLYGTDPVTAVVVMQSLGADAVGMNCSTGPEAMLEPIAKMAEYAAIPLLAKPNAGMPELIDGQTVFNVEPEEFAEVGKKLVEEGAAIIGGCCGTTPEHIRALKEAVKGIPVKAPLQTKRRMLTSERKSVEITLDGRFMVIGERINPTGKKKLQAELKEGSLNLVRTMALEQEENGASILDINMGMNGIDEKEMMLRTIYEVTSTVDCPLCIDSSHVDIIEAALRIYPGRALINSISLEKEKFEKLLPIAKKYGAMFILLPLSDEGLPKDSAEKHGIIRTIMDEAVRIGMAKEDIIVDGLVATIGANPNAALECFETFSYCKNELELPTACGLSNISFGLPERTYVNTAFLTMAIANGLTMAIANPSQELLMNAAFASDMLLNKKESDIRYIERMNFLSEKYAGMERVMVQKTPAGTSAAGGETRKESTGSGVFQAVLKGNKEHVLEEVKKMLDGGAKPDEIINEHLIAAINEVGELFDKKKYFLPQLISSANTMKLAIEYLEPMLERSNTEAMATIVVATVEGDIHDIGKNLVVLMLKNYGYHVIDLGKDVPADVIVDTAMNEGAKVIGLSALMTTTMMRMKDVVELAKEKGCTAKIVIGGAAITESFSDEIGADGYSKDAAECVKLVERLLA</sequence>
<evidence type="ECO:0000256" key="13">
    <source>
        <dbReference type="ARBA" id="ARBA00022723"/>
    </source>
</evidence>
<dbReference type="PIRSF" id="PIRSF037472">
    <property type="entry name" value="DHPS_mtfrase"/>
    <property type="match status" value="1"/>
</dbReference>
<evidence type="ECO:0000256" key="18">
    <source>
        <dbReference type="ARBA" id="ARBA00031040"/>
    </source>
</evidence>
<evidence type="ECO:0000259" key="23">
    <source>
        <dbReference type="PROSITE" id="PS51337"/>
    </source>
</evidence>
<comment type="similarity">
    <text evidence="5">Belongs to the vitamin-B12 dependent methionine synthase family.</text>
</comment>
<keyword evidence="8 19" id="KW-0489">Methyltransferase</keyword>
<keyword evidence="10" id="KW-0846">Cobalamin</keyword>
<evidence type="ECO:0000256" key="4">
    <source>
        <dbReference type="ARBA" id="ARBA00005178"/>
    </source>
</evidence>
<dbReference type="InterPro" id="IPR036724">
    <property type="entry name" value="Cobalamin-bd_sf"/>
</dbReference>
<dbReference type="GO" id="GO:0031419">
    <property type="term" value="F:cobalamin binding"/>
    <property type="evidence" value="ECO:0007669"/>
    <property type="project" value="UniProtKB-KW"/>
</dbReference>
<dbReference type="PROSITE" id="PS51332">
    <property type="entry name" value="B12_BINDING"/>
    <property type="match status" value="1"/>
</dbReference>
<dbReference type="InterPro" id="IPR006158">
    <property type="entry name" value="Cobalamin-bd"/>
</dbReference>
<dbReference type="SMART" id="SM01018">
    <property type="entry name" value="B12-binding_2"/>
    <property type="match status" value="1"/>
</dbReference>
<feature type="binding site" evidence="19">
    <location>
        <position position="274"/>
    </location>
    <ligand>
        <name>Zn(2+)</name>
        <dbReference type="ChEBI" id="CHEBI:29105"/>
    </ligand>
</feature>
<dbReference type="Gene3D" id="3.20.20.20">
    <property type="entry name" value="Dihydropteroate synthase-like"/>
    <property type="match status" value="1"/>
</dbReference>
<comment type="cofactor">
    <cofactor evidence="2 19">
        <name>Zn(2+)</name>
        <dbReference type="ChEBI" id="CHEBI:29105"/>
    </cofactor>
</comment>
<feature type="domain" description="B12-binding" evidence="22">
    <location>
        <begin position="696"/>
        <end position="816"/>
    </location>
</feature>
<dbReference type="PANTHER" id="PTHR45833:SF1">
    <property type="entry name" value="METHIONINE SYNTHASE"/>
    <property type="match status" value="1"/>
</dbReference>
<dbReference type="Gene3D" id="1.10.1240.10">
    <property type="entry name" value="Methionine synthase domain"/>
    <property type="match status" value="1"/>
</dbReference>
<dbReference type="InterPro" id="IPR003759">
    <property type="entry name" value="Cbl-bd_cap"/>
</dbReference>
<dbReference type="InterPro" id="IPR003726">
    <property type="entry name" value="HCY_dom"/>
</dbReference>
<dbReference type="Pfam" id="PF02574">
    <property type="entry name" value="S-methyl_trans"/>
    <property type="match status" value="1"/>
</dbReference>
<dbReference type="GO" id="GO:0050667">
    <property type="term" value="P:homocysteine metabolic process"/>
    <property type="evidence" value="ECO:0007669"/>
    <property type="project" value="TreeGrafter"/>
</dbReference>
<dbReference type="InterPro" id="IPR000489">
    <property type="entry name" value="Pterin-binding_dom"/>
</dbReference>
<feature type="domain" description="B12-binding N-terminal" evidence="23">
    <location>
        <begin position="602"/>
        <end position="696"/>
    </location>
</feature>
<feature type="binding site" evidence="19">
    <location>
        <position position="275"/>
    </location>
    <ligand>
        <name>Zn(2+)</name>
        <dbReference type="ChEBI" id="CHEBI:29105"/>
    </ligand>
</feature>
<dbReference type="CDD" id="cd00945">
    <property type="entry name" value="Aldolase_Class_I"/>
    <property type="match status" value="1"/>
</dbReference>
<reference evidence="24" key="1">
    <citation type="submission" date="2019-11" db="EMBL/GenBank/DDBJ databases">
        <authorList>
            <person name="Feng L."/>
        </authorList>
    </citation>
    <scope>NUCLEOTIDE SEQUENCE</scope>
    <source>
        <strain evidence="24">RintestinalisLFYP67</strain>
    </source>
</reference>
<dbReference type="SUPFAM" id="SSF47644">
    <property type="entry name" value="Methionine synthase domain"/>
    <property type="match status" value="1"/>
</dbReference>
<evidence type="ECO:0000259" key="21">
    <source>
        <dbReference type="PROSITE" id="PS50972"/>
    </source>
</evidence>
<dbReference type="Pfam" id="PF00809">
    <property type="entry name" value="Pterin_bind"/>
    <property type="match status" value="1"/>
</dbReference>
<dbReference type="InterPro" id="IPR036594">
    <property type="entry name" value="Meth_synthase_dom"/>
</dbReference>
<keyword evidence="9" id="KW-0028">Amino-acid biosynthesis</keyword>
<dbReference type="SUPFAM" id="SSF52242">
    <property type="entry name" value="Cobalamin (vitamin B12)-binding domain"/>
    <property type="match status" value="1"/>
</dbReference>
<keyword evidence="13 19" id="KW-0479">Metal-binding</keyword>
<comment type="pathway">
    <text evidence="4">Amino-acid biosynthesis; L-methionine biosynthesis via de novo pathway; L-methionine from L-homocysteine (MetH route): step 1/1.</text>
</comment>
<dbReference type="SUPFAM" id="SSF82282">
    <property type="entry name" value="Homocysteine S-methyltransferase"/>
    <property type="match status" value="1"/>
</dbReference>
<dbReference type="RefSeq" id="WP_422046905.1">
    <property type="nucleotide sequence ID" value="NZ_CACRUM010000080.1"/>
</dbReference>
<dbReference type="InterPro" id="IPR011005">
    <property type="entry name" value="Dihydropteroate_synth-like_sf"/>
</dbReference>
<dbReference type="InterPro" id="IPR036589">
    <property type="entry name" value="HCY_dom_sf"/>
</dbReference>
<dbReference type="GO" id="GO:0046653">
    <property type="term" value="P:tetrahydrofolate metabolic process"/>
    <property type="evidence" value="ECO:0007669"/>
    <property type="project" value="TreeGrafter"/>
</dbReference>
<keyword evidence="12" id="KW-0949">S-adenosyl-L-methionine</keyword>
<dbReference type="EC" id="2.1.1.13" evidence="6"/>
<proteinExistence type="inferred from homology"/>
<evidence type="ECO:0000256" key="19">
    <source>
        <dbReference type="PROSITE-ProRule" id="PRU00333"/>
    </source>
</evidence>
<dbReference type="PANTHER" id="PTHR45833">
    <property type="entry name" value="METHIONINE SYNTHASE"/>
    <property type="match status" value="1"/>
</dbReference>
<feature type="domain" description="Hcy-binding" evidence="20">
    <location>
        <begin position="3"/>
        <end position="289"/>
    </location>
</feature>
<feature type="binding site" evidence="19">
    <location>
        <position position="209"/>
    </location>
    <ligand>
        <name>Zn(2+)</name>
        <dbReference type="ChEBI" id="CHEBI:29105"/>
    </ligand>
</feature>
<comment type="catalytic activity">
    <reaction evidence="1">
        <text>(6S)-5-methyl-5,6,7,8-tetrahydrofolate + L-homocysteine = (6S)-5,6,7,8-tetrahydrofolate + L-methionine</text>
        <dbReference type="Rhea" id="RHEA:11172"/>
        <dbReference type="ChEBI" id="CHEBI:18608"/>
        <dbReference type="ChEBI" id="CHEBI:57453"/>
        <dbReference type="ChEBI" id="CHEBI:57844"/>
        <dbReference type="ChEBI" id="CHEBI:58199"/>
        <dbReference type="EC" id="2.1.1.13"/>
    </reaction>
</comment>
<dbReference type="GO" id="GO:0005829">
    <property type="term" value="C:cytosol"/>
    <property type="evidence" value="ECO:0007669"/>
    <property type="project" value="TreeGrafter"/>
</dbReference>
<dbReference type="Pfam" id="PF02607">
    <property type="entry name" value="B12-binding_2"/>
    <property type="match status" value="1"/>
</dbReference>
<dbReference type="GO" id="GO:0008705">
    <property type="term" value="F:methionine synthase activity"/>
    <property type="evidence" value="ECO:0007669"/>
    <property type="project" value="UniProtKB-EC"/>
</dbReference>
<dbReference type="InterPro" id="IPR050554">
    <property type="entry name" value="Met_Synthase/Corrinoid"/>
</dbReference>
<keyword evidence="15" id="KW-0486">Methionine biosynthesis</keyword>
<comment type="function">
    <text evidence="17">Catalyzes the transfer of a methyl group from methyl-cobalamin to homocysteine, yielding enzyme-bound cob(I)alamin and methionine. Subsequently, remethylates the cofactor using methyltetrahydrofolate.</text>
</comment>
<dbReference type="Gene3D" id="3.20.20.330">
    <property type="entry name" value="Homocysteine-binding-like domain"/>
    <property type="match status" value="1"/>
</dbReference>
<keyword evidence="16" id="KW-0170">Cobalt</keyword>
<accession>A0A6N3FYN8</accession>
<dbReference type="GO" id="GO:0046872">
    <property type="term" value="F:metal ion binding"/>
    <property type="evidence" value="ECO:0007669"/>
    <property type="project" value="UniProtKB-KW"/>
</dbReference>
<evidence type="ECO:0000256" key="6">
    <source>
        <dbReference type="ARBA" id="ARBA00012032"/>
    </source>
</evidence>
<evidence type="ECO:0000256" key="2">
    <source>
        <dbReference type="ARBA" id="ARBA00001947"/>
    </source>
</evidence>
<evidence type="ECO:0000256" key="1">
    <source>
        <dbReference type="ARBA" id="ARBA00001700"/>
    </source>
</evidence>
<dbReference type="GO" id="GO:0032259">
    <property type="term" value="P:methylation"/>
    <property type="evidence" value="ECO:0007669"/>
    <property type="project" value="UniProtKB-KW"/>
</dbReference>
<feature type="domain" description="Pterin-binding" evidence="21">
    <location>
        <begin position="320"/>
        <end position="564"/>
    </location>
</feature>
<evidence type="ECO:0000256" key="5">
    <source>
        <dbReference type="ARBA" id="ARBA00010398"/>
    </source>
</evidence>
<dbReference type="PROSITE" id="PS51337">
    <property type="entry name" value="B12_BINDING_NTER"/>
    <property type="match status" value="1"/>
</dbReference>
<evidence type="ECO:0000259" key="20">
    <source>
        <dbReference type="PROSITE" id="PS50970"/>
    </source>
</evidence>
<evidence type="ECO:0000256" key="9">
    <source>
        <dbReference type="ARBA" id="ARBA00022605"/>
    </source>
</evidence>
<keyword evidence="11 19" id="KW-0808">Transferase</keyword>